<name>A0ABQ0MAW0_MYCCL</name>
<reference evidence="2" key="1">
    <citation type="submission" date="2014-09" db="EMBL/GenBank/DDBJ databases">
        <title>Genome sequence of the luminous mushroom Mycena chlorophos for searching fungal bioluminescence genes.</title>
        <authorList>
            <person name="Tanaka Y."/>
            <person name="Kasuga D."/>
            <person name="Oba Y."/>
            <person name="Hase S."/>
            <person name="Sato K."/>
            <person name="Oba Y."/>
            <person name="Sakakibara Y."/>
        </authorList>
    </citation>
    <scope>NUCLEOTIDE SEQUENCE</scope>
</reference>
<dbReference type="EMBL" id="DF849841">
    <property type="protein sequence ID" value="GAT59291.1"/>
    <property type="molecule type" value="Genomic_DNA"/>
</dbReference>
<feature type="region of interest" description="Disordered" evidence="1">
    <location>
        <begin position="392"/>
        <end position="418"/>
    </location>
</feature>
<protein>
    <submittedName>
        <fullName evidence="2">Uncharacterized protein</fullName>
    </submittedName>
</protein>
<feature type="region of interest" description="Disordered" evidence="1">
    <location>
        <begin position="1"/>
        <end position="53"/>
    </location>
</feature>
<accession>A0ABQ0MAW0</accession>
<evidence type="ECO:0000313" key="3">
    <source>
        <dbReference type="Proteomes" id="UP000815677"/>
    </source>
</evidence>
<organism evidence="2 3">
    <name type="scientific">Mycena chlorophos</name>
    <name type="common">Agaric fungus</name>
    <name type="synonym">Agaricus chlorophos</name>
    <dbReference type="NCBI Taxonomy" id="658473"/>
    <lineage>
        <taxon>Eukaryota</taxon>
        <taxon>Fungi</taxon>
        <taxon>Dikarya</taxon>
        <taxon>Basidiomycota</taxon>
        <taxon>Agaricomycotina</taxon>
        <taxon>Agaricomycetes</taxon>
        <taxon>Agaricomycetidae</taxon>
        <taxon>Agaricales</taxon>
        <taxon>Marasmiineae</taxon>
        <taxon>Mycenaceae</taxon>
        <taxon>Mycena</taxon>
    </lineage>
</organism>
<feature type="compositionally biased region" description="Basic residues" evidence="1">
    <location>
        <begin position="1"/>
        <end position="14"/>
    </location>
</feature>
<evidence type="ECO:0000313" key="2">
    <source>
        <dbReference type="EMBL" id="GAT59291.1"/>
    </source>
</evidence>
<gene>
    <name evidence="2" type="ORF">MCHLO_15608</name>
</gene>
<keyword evidence="3" id="KW-1185">Reference proteome</keyword>
<evidence type="ECO:0000256" key="1">
    <source>
        <dbReference type="SAM" id="MobiDB-lite"/>
    </source>
</evidence>
<dbReference type="Proteomes" id="UP000815677">
    <property type="component" value="Unassembled WGS sequence"/>
</dbReference>
<sequence length="510" mass="57104">MKFHWPRIFRRRRTTSTGAGGSPKATVLRRSQSSPDLPRAAKPDNNLPAGVAQPVASMPVPAIERTEMPVPHPAEAPALTRVQMPIPQINVVGINGNAAGGPSVAASVVVPATPGTPDTLGIPDELEMWHGVEGARSKGKVEKGMDQMDKDAQTVKNRLSDAHNAVSFVKDLASNELVQDIGKKVLAGIPQLMNGLEELSKVHPFIRVAYLPFKYIYLQETERRENDDRRMKLFEYIKDVMLVLLELKNLSKADQDRQTPEGTTIGRVKQVCKSMRKDILQCYNVLNAQEKRSFSIKFLKASIWGKELATYADRFTKRRSELQFALTMRIAVKVDEVNEKLTLVRLTKMFAAMASPQERQIGDWIRHNGNAEAVLKSDSKCAKLLEFEATLPGSTSRAPHGAQAASPAKTEEDKRQSGQKAITALRKEYKEDIHQIIQDNFQVFSAKFQVSLDSLARDLGEKIEHQGDRVIDYLERSGPKSRIKNKIVYHVWKDQVTQVCSKLYFLLIVM</sequence>
<proteinExistence type="predicted"/>